<dbReference type="Gene3D" id="2.60.120.260">
    <property type="entry name" value="Galactose-binding domain-like"/>
    <property type="match status" value="1"/>
</dbReference>
<keyword evidence="3" id="KW-0560">Oxidoreductase</keyword>
<dbReference type="PRINTS" id="PR00420">
    <property type="entry name" value="RNGMNOXGNASE"/>
</dbReference>
<evidence type="ECO:0000313" key="8">
    <source>
        <dbReference type="Proteomes" id="UP000502248"/>
    </source>
</evidence>
<dbReference type="GO" id="GO:0016491">
    <property type="term" value="F:oxidoreductase activity"/>
    <property type="evidence" value="ECO:0007669"/>
    <property type="project" value="UniProtKB-KW"/>
</dbReference>
<keyword evidence="8" id="KW-1185">Reference proteome</keyword>
<keyword evidence="1" id="KW-0004">4Fe-4S</keyword>
<keyword evidence="5" id="KW-0411">Iron-sulfur</keyword>
<dbReference type="InterPro" id="IPR039650">
    <property type="entry name" value="HdrA-like"/>
</dbReference>
<evidence type="ECO:0000256" key="5">
    <source>
        <dbReference type="ARBA" id="ARBA00023014"/>
    </source>
</evidence>
<evidence type="ECO:0000256" key="2">
    <source>
        <dbReference type="ARBA" id="ARBA00022723"/>
    </source>
</evidence>
<dbReference type="Gene3D" id="3.50.50.60">
    <property type="entry name" value="FAD/NAD(P)-binding domain"/>
    <property type="match status" value="1"/>
</dbReference>
<evidence type="ECO:0000313" key="7">
    <source>
        <dbReference type="EMBL" id="QJD84870.1"/>
    </source>
</evidence>
<dbReference type="InterPro" id="IPR000421">
    <property type="entry name" value="FA58C"/>
</dbReference>
<dbReference type="KEGG" id="cheb:HH215_17915"/>
<keyword evidence="4" id="KW-0408">Iron</keyword>
<sequence length="750" mass="83017">MKHEVTKSDVTVVGGGLAGISAAIAAARMGMKVALVHNRPVLGGNSSSEVRVWVCGATGHGVNRFARETGIMGELFVENQYRNPEGNPYLWDLTLLEAVRAEPNISLFMNTDVREVEADGELEARVIRSVTGWMMGSERLIRFESEAFLDCTGDGLVGFLAGAAYRLGREARHEYDEDWAPEVADEITLGSTLLFYTKDTGKPVRFVAPSFAKDITKTSIPLKRVIRSGDSGCHYWWIEWGGELDTVHENERIRDELWAVIYGIWDYIKNSGQFDAETMTLEWVGSLPGKREFRRFIGDTVLTQNDILAQRPFEDRVAFGGWSIDLHPPQGMYASESGSKHLHADGIYHIPFGSLYSKNVGNLLFAGRNVSATHVAFGTTRVMATCAVMGEAAGVGAALSVKKGVSPRELRDIHMAELQQAMLKSDSSIIGLKNEDEADLARKGTVRASSTMTRIRLDQPTEAYPLAADIGMLFPIDGAIGALELLLSATEGTELVVELWDTGREENYVPATRKQSATIAVNAGEKKWVTLPIEEREEAGVGEARNAFLIVRANDKVSLFKSAVPLTGVLAFERGVKPVVSSDLEDHQPDQPVIEWSMKRLVRQPFCFAVDTGAYAADKAIDGFVRPFGGPHIWVSEPLEEGRDEWIEVELAERANVSEIHLTFNDDVNEDLINLHHHETPFPVIPELVKDYEVEAWLGGKWQSIVSEQGNRKRKRVHRLANAVAADRIRLVVHLTNGGERAELVEIRVY</sequence>
<dbReference type="PANTHER" id="PTHR43498:SF1">
    <property type="entry name" value="COB--COM HETERODISULFIDE REDUCTASE IRON-SULFUR SUBUNIT A"/>
    <property type="match status" value="1"/>
</dbReference>
<proteinExistence type="predicted"/>
<dbReference type="EMBL" id="CP051680">
    <property type="protein sequence ID" value="QJD84870.1"/>
    <property type="molecule type" value="Genomic_DNA"/>
</dbReference>
<accession>A0A7Z2VL96</accession>
<dbReference type="InterPro" id="IPR036188">
    <property type="entry name" value="FAD/NAD-bd_sf"/>
</dbReference>
<evidence type="ECO:0000259" key="6">
    <source>
        <dbReference type="PROSITE" id="PS50022"/>
    </source>
</evidence>
<dbReference type="InterPro" id="IPR008979">
    <property type="entry name" value="Galactose-bd-like_sf"/>
</dbReference>
<dbReference type="GO" id="GO:0051539">
    <property type="term" value="F:4 iron, 4 sulfur cluster binding"/>
    <property type="evidence" value="ECO:0007669"/>
    <property type="project" value="UniProtKB-KW"/>
</dbReference>
<dbReference type="SUPFAM" id="SSF49785">
    <property type="entry name" value="Galactose-binding domain-like"/>
    <property type="match status" value="1"/>
</dbReference>
<keyword evidence="2" id="KW-0479">Metal-binding</keyword>
<dbReference type="SUPFAM" id="SSF51905">
    <property type="entry name" value="FAD/NAD(P)-binding domain"/>
    <property type="match status" value="1"/>
</dbReference>
<reference evidence="7 8" key="1">
    <citation type="submission" date="2020-04" db="EMBL/GenBank/DDBJ databases">
        <title>Genome sequencing of novel species.</title>
        <authorList>
            <person name="Heo J."/>
            <person name="Kim S.-J."/>
            <person name="Kim J.-S."/>
            <person name="Hong S.-B."/>
            <person name="Kwon S.-W."/>
        </authorList>
    </citation>
    <scope>NUCLEOTIDE SEQUENCE [LARGE SCALE GENOMIC DNA]</scope>
    <source>
        <strain evidence="7 8">MFER-1</strain>
    </source>
</reference>
<dbReference type="GO" id="GO:0046872">
    <property type="term" value="F:metal ion binding"/>
    <property type="evidence" value="ECO:0007669"/>
    <property type="project" value="UniProtKB-KW"/>
</dbReference>
<evidence type="ECO:0000256" key="3">
    <source>
        <dbReference type="ARBA" id="ARBA00023002"/>
    </source>
</evidence>
<evidence type="ECO:0000256" key="4">
    <source>
        <dbReference type="ARBA" id="ARBA00023004"/>
    </source>
</evidence>
<dbReference type="AlphaFoldDB" id="A0A7Z2VL96"/>
<feature type="domain" description="F5/8 type C" evidence="6">
    <location>
        <begin position="634"/>
        <end position="750"/>
    </location>
</feature>
<organism evidence="7 8">
    <name type="scientific">Cohnella herbarum</name>
    <dbReference type="NCBI Taxonomy" id="2728023"/>
    <lineage>
        <taxon>Bacteria</taxon>
        <taxon>Bacillati</taxon>
        <taxon>Bacillota</taxon>
        <taxon>Bacilli</taxon>
        <taxon>Bacillales</taxon>
        <taxon>Paenibacillaceae</taxon>
        <taxon>Cohnella</taxon>
    </lineage>
</organism>
<dbReference type="PROSITE" id="PS50022">
    <property type="entry name" value="FA58C_3"/>
    <property type="match status" value="1"/>
</dbReference>
<dbReference type="RefSeq" id="WP_169281150.1">
    <property type="nucleotide sequence ID" value="NZ_CP051680.1"/>
</dbReference>
<dbReference type="Proteomes" id="UP000502248">
    <property type="component" value="Chromosome"/>
</dbReference>
<dbReference type="Pfam" id="PF12831">
    <property type="entry name" value="FAD_oxidored"/>
    <property type="match status" value="1"/>
</dbReference>
<dbReference type="PANTHER" id="PTHR43498">
    <property type="entry name" value="FERREDOXIN:COB-COM HETERODISULFIDE REDUCTASE SUBUNIT A"/>
    <property type="match status" value="1"/>
</dbReference>
<evidence type="ECO:0000256" key="1">
    <source>
        <dbReference type="ARBA" id="ARBA00022485"/>
    </source>
</evidence>
<protein>
    <submittedName>
        <fullName evidence="7">FAD-dependent oxidoreductase</fullName>
    </submittedName>
</protein>
<name>A0A7Z2VL96_9BACL</name>
<gene>
    <name evidence="7" type="ORF">HH215_17915</name>
</gene>